<dbReference type="EMBL" id="JASBWV010000018">
    <property type="protein sequence ID" value="KAJ9121171.1"/>
    <property type="molecule type" value="Genomic_DNA"/>
</dbReference>
<keyword evidence="2" id="KW-1185">Reference proteome</keyword>
<comment type="caution">
    <text evidence="1">The sequence shown here is derived from an EMBL/GenBank/DDBJ whole genome shotgun (WGS) entry which is preliminary data.</text>
</comment>
<reference evidence="1" key="1">
    <citation type="submission" date="2023-04" db="EMBL/GenBank/DDBJ databases">
        <title>Draft Genome sequencing of Naganishia species isolated from polar environments using Oxford Nanopore Technology.</title>
        <authorList>
            <person name="Leo P."/>
            <person name="Venkateswaran K."/>
        </authorList>
    </citation>
    <scope>NUCLEOTIDE SEQUENCE</scope>
    <source>
        <strain evidence="1">DBVPG 5303</strain>
    </source>
</reference>
<evidence type="ECO:0000313" key="2">
    <source>
        <dbReference type="Proteomes" id="UP001234202"/>
    </source>
</evidence>
<organism evidence="1 2">
    <name type="scientific">Naganishia onofrii</name>
    <dbReference type="NCBI Taxonomy" id="1851511"/>
    <lineage>
        <taxon>Eukaryota</taxon>
        <taxon>Fungi</taxon>
        <taxon>Dikarya</taxon>
        <taxon>Basidiomycota</taxon>
        <taxon>Agaricomycotina</taxon>
        <taxon>Tremellomycetes</taxon>
        <taxon>Filobasidiales</taxon>
        <taxon>Filobasidiaceae</taxon>
        <taxon>Naganishia</taxon>
    </lineage>
</organism>
<name>A0ACC2XCR1_9TREE</name>
<evidence type="ECO:0000313" key="1">
    <source>
        <dbReference type="EMBL" id="KAJ9121171.1"/>
    </source>
</evidence>
<protein>
    <submittedName>
        <fullName evidence="1">Uncharacterized protein</fullName>
    </submittedName>
</protein>
<accession>A0ACC2XCR1</accession>
<gene>
    <name evidence="1" type="ORF">QFC24_004845</name>
</gene>
<sequence>MSSERQELHDTLLRLALGESKKCVPSPTAFSVGAVIFLPRSTVTSKTDTNHLDELHTLLEPFFPTLIGAAVGTDEKEGQEDPGVEVQGLILSSSYSRALEGNTHAEANALTLLERKISGLPLQVQQSVLALTGTPSSEQEASPGAVYQAILSRSWMYATMEPCSRRTSGLRSCTEAILASSLRRVYIGVQEPPDYVQCEGIHLLKQGGVEVLHIPGFEEECLKAARRGLE</sequence>
<proteinExistence type="predicted"/>
<dbReference type="Proteomes" id="UP001234202">
    <property type="component" value="Unassembled WGS sequence"/>
</dbReference>